<dbReference type="GO" id="GO:0005975">
    <property type="term" value="P:carbohydrate metabolic process"/>
    <property type="evidence" value="ECO:0007669"/>
    <property type="project" value="InterPro"/>
</dbReference>
<dbReference type="PANTHER" id="PTHR22762:SF131">
    <property type="entry name" value="GLYCOSIDE HYDROLASE FAMILY 31 N-TERMINAL DOMAIN-CONTAINING PROTEIN"/>
    <property type="match status" value="1"/>
</dbReference>
<accession>A0A087TTY4</accession>
<dbReference type="Proteomes" id="UP000054359">
    <property type="component" value="Unassembled WGS sequence"/>
</dbReference>
<dbReference type="AlphaFoldDB" id="A0A087TTY4"/>
<keyword evidence="2" id="KW-0326">Glycosidase</keyword>
<dbReference type="PANTHER" id="PTHR22762">
    <property type="entry name" value="ALPHA-GLUCOSIDASE"/>
    <property type="match status" value="1"/>
</dbReference>
<gene>
    <name evidence="4" type="ORF">X975_08678</name>
</gene>
<dbReference type="STRING" id="407821.A0A087TTY4"/>
<dbReference type="InterPro" id="IPR000322">
    <property type="entry name" value="Glyco_hydro_31_TIM"/>
</dbReference>
<keyword evidence="2" id="KW-0378">Hydrolase</keyword>
<dbReference type="GO" id="GO:0004558">
    <property type="term" value="F:alpha-1,4-glucosidase activity"/>
    <property type="evidence" value="ECO:0007669"/>
    <property type="project" value="TreeGrafter"/>
</dbReference>
<reference evidence="4 5" key="1">
    <citation type="submission" date="2013-11" db="EMBL/GenBank/DDBJ databases">
        <title>Genome sequencing of Stegodyphus mimosarum.</title>
        <authorList>
            <person name="Bechsgaard J."/>
        </authorList>
    </citation>
    <scope>NUCLEOTIDE SEQUENCE [LARGE SCALE GENOMIC DNA]</scope>
</reference>
<feature type="domain" description="Glycoside hydrolase family 31 TIM barrel" evidence="3">
    <location>
        <begin position="44"/>
        <end position="310"/>
    </location>
</feature>
<dbReference type="OMA" id="NTIHYNE"/>
<dbReference type="EMBL" id="KK116723">
    <property type="protein sequence ID" value="KFM68573.1"/>
    <property type="molecule type" value="Genomic_DNA"/>
</dbReference>
<dbReference type="Pfam" id="PF01055">
    <property type="entry name" value="Glyco_hydro_31_2nd"/>
    <property type="match status" value="1"/>
</dbReference>
<keyword evidence="5" id="KW-1185">Reference proteome</keyword>
<dbReference type="SUPFAM" id="SSF51445">
    <property type="entry name" value="(Trans)glycosidases"/>
    <property type="match status" value="1"/>
</dbReference>
<sequence length="311" mass="35590">MDVILQPTPAITFRPIGGILDFFIMLGSTPEEVVQLYTGIIGKPFMPPYWSLGFQLCRWGYGTLNKTRETTERNIQAGVPLDVQWNDIDFMDKFEDFTYDKINFKGLPEFVKDLHSKGMHYVFMTDPGISNAEKPGTYPPYDDGVKENIFIKNADGTILNGKVWNYGNTVYPDFSHPSAASYWTKQFKKFYKEVQFDGVWIDMNEPSNFVNGSLNGCPASSLEDPPYLPTNVPLRYKTVCMTAKHYNTIHYNEHNLYGYREAVATNQALREVRGKRPFIISRASFAGQGVYSGHWSGDIFSTWEDMRYTIS</sequence>
<name>A0A087TTY4_STEMI</name>
<evidence type="ECO:0000256" key="2">
    <source>
        <dbReference type="RuleBase" id="RU361185"/>
    </source>
</evidence>
<evidence type="ECO:0000259" key="3">
    <source>
        <dbReference type="Pfam" id="PF01055"/>
    </source>
</evidence>
<dbReference type="InterPro" id="IPR017853">
    <property type="entry name" value="GH"/>
</dbReference>
<dbReference type="Gene3D" id="2.60.40.1760">
    <property type="entry name" value="glycosyl hydrolase (family 31)"/>
    <property type="match status" value="1"/>
</dbReference>
<organism evidence="4 5">
    <name type="scientific">Stegodyphus mimosarum</name>
    <name type="common">African social velvet spider</name>
    <dbReference type="NCBI Taxonomy" id="407821"/>
    <lineage>
        <taxon>Eukaryota</taxon>
        <taxon>Metazoa</taxon>
        <taxon>Ecdysozoa</taxon>
        <taxon>Arthropoda</taxon>
        <taxon>Chelicerata</taxon>
        <taxon>Arachnida</taxon>
        <taxon>Araneae</taxon>
        <taxon>Araneomorphae</taxon>
        <taxon>Entelegynae</taxon>
        <taxon>Eresoidea</taxon>
        <taxon>Eresidae</taxon>
        <taxon>Stegodyphus</taxon>
    </lineage>
</organism>
<dbReference type="PROSITE" id="PS00129">
    <property type="entry name" value="GLYCOSYL_HYDROL_F31_1"/>
    <property type="match status" value="1"/>
</dbReference>
<proteinExistence type="inferred from homology"/>
<dbReference type="OrthoDB" id="1334205at2759"/>
<evidence type="ECO:0000313" key="4">
    <source>
        <dbReference type="EMBL" id="KFM68573.1"/>
    </source>
</evidence>
<evidence type="ECO:0000313" key="5">
    <source>
        <dbReference type="Proteomes" id="UP000054359"/>
    </source>
</evidence>
<protein>
    <submittedName>
        <fullName evidence="4">Lysosomal alpha-glucosidase</fullName>
    </submittedName>
</protein>
<dbReference type="CDD" id="cd06602">
    <property type="entry name" value="GH31_MGAM_SI_GAA"/>
    <property type="match status" value="1"/>
</dbReference>
<dbReference type="CDD" id="cd14752">
    <property type="entry name" value="GH31_N"/>
    <property type="match status" value="1"/>
</dbReference>
<dbReference type="InterPro" id="IPR030458">
    <property type="entry name" value="Glyco_hydro_31_AS"/>
</dbReference>
<dbReference type="Gene3D" id="3.20.20.80">
    <property type="entry name" value="Glycosidases"/>
    <property type="match status" value="1"/>
</dbReference>
<feature type="non-terminal residue" evidence="4">
    <location>
        <position position="311"/>
    </location>
</feature>
<evidence type="ECO:0000256" key="1">
    <source>
        <dbReference type="ARBA" id="ARBA00007806"/>
    </source>
</evidence>
<comment type="similarity">
    <text evidence="1 2">Belongs to the glycosyl hydrolase 31 family.</text>
</comment>